<dbReference type="Pfam" id="PF02613">
    <property type="entry name" value="Nitrate_red_del"/>
    <property type="match status" value="1"/>
</dbReference>
<organism evidence="2 3">
    <name type="scientific">Adlercreutzia caecimuris</name>
    <dbReference type="NCBI Taxonomy" id="671266"/>
    <lineage>
        <taxon>Bacteria</taxon>
        <taxon>Bacillati</taxon>
        <taxon>Actinomycetota</taxon>
        <taxon>Coriobacteriia</taxon>
        <taxon>Eggerthellales</taxon>
        <taxon>Eggerthellaceae</taxon>
        <taxon>Adlercreutzia</taxon>
    </lineage>
</organism>
<dbReference type="GeneID" id="82191914"/>
<dbReference type="InterPro" id="IPR050289">
    <property type="entry name" value="TorD/DmsD_chaperones"/>
</dbReference>
<gene>
    <name evidence="2" type="ORF">E5986_07320</name>
</gene>
<accession>A0A4S4G2M5</accession>
<evidence type="ECO:0008006" key="4">
    <source>
        <dbReference type="Google" id="ProtNLM"/>
    </source>
</evidence>
<evidence type="ECO:0000313" key="2">
    <source>
        <dbReference type="EMBL" id="THG37048.1"/>
    </source>
</evidence>
<dbReference type="InterPro" id="IPR036411">
    <property type="entry name" value="TorD-like_sf"/>
</dbReference>
<keyword evidence="1" id="KW-0143">Chaperone</keyword>
<protein>
    <recommendedName>
        <fullName evidence="4">Molecular chaperone TorD</fullName>
    </recommendedName>
</protein>
<dbReference type="SUPFAM" id="SSF89155">
    <property type="entry name" value="TorD-like"/>
    <property type="match status" value="1"/>
</dbReference>
<proteinExistence type="predicted"/>
<reference evidence="2 3" key="1">
    <citation type="submission" date="2019-04" db="EMBL/GenBank/DDBJ databases">
        <title>Microbes associate with the intestines of laboratory mice.</title>
        <authorList>
            <person name="Navarre W."/>
            <person name="Wong E."/>
            <person name="Huang K.C."/>
            <person name="Tropini C."/>
            <person name="Ng K."/>
            <person name="Yu B."/>
        </authorList>
    </citation>
    <scope>NUCLEOTIDE SEQUENCE [LARGE SCALE GENOMIC DNA]</scope>
    <source>
        <strain evidence="2 3">NM80_B27</strain>
    </source>
</reference>
<dbReference type="Proteomes" id="UP000308978">
    <property type="component" value="Unassembled WGS sequence"/>
</dbReference>
<dbReference type="RefSeq" id="WP_016310411.1">
    <property type="nucleotide sequence ID" value="NZ_QZEA01000008.1"/>
</dbReference>
<dbReference type="PANTHER" id="PTHR34227:SF1">
    <property type="entry name" value="DIMETHYL SULFOXIDE REDUCTASE CHAPERONE-RELATED"/>
    <property type="match status" value="1"/>
</dbReference>
<dbReference type="EMBL" id="SSTJ01000008">
    <property type="protein sequence ID" value="THG37048.1"/>
    <property type="molecule type" value="Genomic_DNA"/>
</dbReference>
<evidence type="ECO:0000256" key="1">
    <source>
        <dbReference type="ARBA" id="ARBA00023186"/>
    </source>
</evidence>
<dbReference type="AlphaFoldDB" id="A0A4S4G2M5"/>
<name>A0A4S4G2M5_9ACTN</name>
<evidence type="ECO:0000313" key="3">
    <source>
        <dbReference type="Proteomes" id="UP000308978"/>
    </source>
</evidence>
<dbReference type="Gene3D" id="1.10.3480.10">
    <property type="entry name" value="TorD-like"/>
    <property type="match status" value="1"/>
</dbReference>
<dbReference type="PANTHER" id="PTHR34227">
    <property type="entry name" value="CHAPERONE PROTEIN YCDY"/>
    <property type="match status" value="1"/>
</dbReference>
<dbReference type="InterPro" id="IPR020945">
    <property type="entry name" value="DMSO/NO3_reduct_chaperone"/>
</dbReference>
<comment type="caution">
    <text evidence="2">The sequence shown here is derived from an EMBL/GenBank/DDBJ whole genome shotgun (WGS) entry which is preliminary data.</text>
</comment>
<sequence>MDESMNPAAAVAALADITAMRRERFAVTAAVFSRETPAEAVRHMVAEAAGAVGVPDASPEDRLGRALAALSCDDMESLATATRTEYARLFLGPREVMAPLHESAYLSGVSRMFTADTLAVRRFYECHGYIMKAKNREPEDAIGTELEFLRNLCDGLLVALGSEASREVADGALAAGIESVESAVVDPAAVVALLRTQSAFAEQHLNRWAHRFCARVREHDRSGFYAAWARYLDEVLDEDAVLEEESERLAAMLTA</sequence>